<dbReference type="PANTHER" id="PTHR34820:SF4">
    <property type="entry name" value="INNER MEMBRANE PROTEIN YEBZ"/>
    <property type="match status" value="1"/>
</dbReference>
<evidence type="ECO:0000313" key="8">
    <source>
        <dbReference type="EMBL" id="QCT02836.1"/>
    </source>
</evidence>
<keyword evidence="9" id="KW-1185">Reference proteome</keyword>
<evidence type="ECO:0000313" key="9">
    <source>
        <dbReference type="Proteomes" id="UP000300879"/>
    </source>
</evidence>
<dbReference type="AlphaFoldDB" id="A0A4P8XJM3"/>
<dbReference type="Pfam" id="PF05425">
    <property type="entry name" value="CopD"/>
    <property type="match status" value="1"/>
</dbReference>
<dbReference type="InterPro" id="IPR032694">
    <property type="entry name" value="CopC/D"/>
</dbReference>
<evidence type="ECO:0000256" key="4">
    <source>
        <dbReference type="ARBA" id="ARBA00022989"/>
    </source>
</evidence>
<evidence type="ECO:0000256" key="2">
    <source>
        <dbReference type="ARBA" id="ARBA00022475"/>
    </source>
</evidence>
<keyword evidence="5 6" id="KW-0472">Membrane</keyword>
<gene>
    <name evidence="8" type="ORF">E6C60_2121</name>
</gene>
<feature type="transmembrane region" description="Helical" evidence="6">
    <location>
        <begin position="336"/>
        <end position="357"/>
    </location>
</feature>
<dbReference type="OrthoDB" id="2387346at2"/>
<evidence type="ECO:0000256" key="3">
    <source>
        <dbReference type="ARBA" id="ARBA00022692"/>
    </source>
</evidence>
<keyword evidence="2" id="KW-1003">Cell membrane</keyword>
<feature type="transmembrane region" description="Helical" evidence="6">
    <location>
        <begin position="211"/>
        <end position="231"/>
    </location>
</feature>
<feature type="transmembrane region" description="Helical" evidence="6">
    <location>
        <begin position="115"/>
        <end position="137"/>
    </location>
</feature>
<dbReference type="KEGG" id="palo:E6C60_2121"/>
<accession>A0A4P8XJM3</accession>
<feature type="domain" description="Copper resistance protein D" evidence="7">
    <location>
        <begin position="174"/>
        <end position="269"/>
    </location>
</feature>
<reference evidence="8 9" key="1">
    <citation type="submission" date="2019-05" db="EMBL/GenBank/DDBJ databases">
        <authorList>
            <person name="Chen C."/>
        </authorList>
    </citation>
    <scope>NUCLEOTIDE SEQUENCE [LARGE SCALE GENOMIC DNA]</scope>
    <source>
        <strain evidence="8 9">HB172198</strain>
    </source>
</reference>
<proteinExistence type="predicted"/>
<dbReference type="RefSeq" id="WP_138225805.1">
    <property type="nucleotide sequence ID" value="NZ_CP040396.1"/>
</dbReference>
<dbReference type="EMBL" id="CP040396">
    <property type="protein sequence ID" value="QCT02836.1"/>
    <property type="molecule type" value="Genomic_DNA"/>
</dbReference>
<feature type="transmembrane region" description="Helical" evidence="6">
    <location>
        <begin position="307"/>
        <end position="329"/>
    </location>
</feature>
<dbReference type="Proteomes" id="UP000300879">
    <property type="component" value="Chromosome"/>
</dbReference>
<keyword evidence="3 6" id="KW-0812">Transmembrane</keyword>
<name>A0A4P8XJM3_9BACL</name>
<feature type="transmembrane region" description="Helical" evidence="6">
    <location>
        <begin position="143"/>
        <end position="164"/>
    </location>
</feature>
<sequence>MYWLSEPILYLGYSVLAGIAVLSLVPSSQKPKLSLPSWLGPAAAGVVMIGSFVPVLQIIMFFKDDIGLYASFEAVMFSFSEGERYTWILILSLLMAVTSRRVIKNPQSRLRGVLLLLLLATAAAMSAFNHAASLMGWKGQAGYFIHFTAMAIWTGTLLIAGFYNKGREGWSSYLRWFHPLAVTAVLLVISSGLFLMSAVTPQPVQSWILPYGQALLLKHILILPVLVFGLVNGRWVRQRLERSSSFAPASWAKAEGVLLFLIYVVTGFLNQQGAPHAYPEVLTSSFAAKPFLWFHPEFTEGPIMLEWSFTGTLLLLLAAGMLAGMLWSFIKHKKAVTALLLSLGAAAAAYAGIMFSVA</sequence>
<dbReference type="GO" id="GO:0006825">
    <property type="term" value="P:copper ion transport"/>
    <property type="evidence" value="ECO:0007669"/>
    <property type="project" value="InterPro"/>
</dbReference>
<feature type="transmembrane region" description="Helical" evidence="6">
    <location>
        <begin position="251"/>
        <end position="269"/>
    </location>
</feature>
<dbReference type="PANTHER" id="PTHR34820">
    <property type="entry name" value="INNER MEMBRANE PROTEIN YEBZ"/>
    <property type="match status" value="1"/>
</dbReference>
<keyword evidence="4 6" id="KW-1133">Transmembrane helix</keyword>
<dbReference type="GO" id="GO:0005886">
    <property type="term" value="C:plasma membrane"/>
    <property type="evidence" value="ECO:0007669"/>
    <property type="project" value="UniProtKB-SubCell"/>
</dbReference>
<organism evidence="8 9">
    <name type="scientific">Paenibacillus algicola</name>
    <dbReference type="NCBI Taxonomy" id="2565926"/>
    <lineage>
        <taxon>Bacteria</taxon>
        <taxon>Bacillati</taxon>
        <taxon>Bacillota</taxon>
        <taxon>Bacilli</taxon>
        <taxon>Bacillales</taxon>
        <taxon>Paenibacillaceae</taxon>
        <taxon>Paenibacillus</taxon>
    </lineage>
</organism>
<evidence type="ECO:0000256" key="5">
    <source>
        <dbReference type="ARBA" id="ARBA00023136"/>
    </source>
</evidence>
<comment type="subcellular location">
    <subcellularLocation>
        <location evidence="1">Cell membrane</location>
        <topology evidence="1">Multi-pass membrane protein</topology>
    </subcellularLocation>
</comment>
<evidence type="ECO:0000256" key="1">
    <source>
        <dbReference type="ARBA" id="ARBA00004651"/>
    </source>
</evidence>
<evidence type="ECO:0000259" key="7">
    <source>
        <dbReference type="Pfam" id="PF05425"/>
    </source>
</evidence>
<feature type="transmembrane region" description="Helical" evidence="6">
    <location>
        <begin position="7"/>
        <end position="26"/>
    </location>
</feature>
<protein>
    <submittedName>
        <fullName evidence="8">Copper resistance D domain protein</fullName>
    </submittedName>
</protein>
<evidence type="ECO:0000256" key="6">
    <source>
        <dbReference type="SAM" id="Phobius"/>
    </source>
</evidence>
<feature type="transmembrane region" description="Helical" evidence="6">
    <location>
        <begin position="176"/>
        <end position="199"/>
    </location>
</feature>
<dbReference type="InterPro" id="IPR008457">
    <property type="entry name" value="Cu-R_CopD_dom"/>
</dbReference>
<feature type="transmembrane region" description="Helical" evidence="6">
    <location>
        <begin position="38"/>
        <end position="62"/>
    </location>
</feature>